<comment type="subcellular location">
    <subcellularLocation>
        <location evidence="1">Membrane</location>
        <topology evidence="1">Single-pass type II membrane protein</topology>
    </subcellularLocation>
</comment>
<evidence type="ECO:0000256" key="5">
    <source>
        <dbReference type="ARBA" id="ARBA00022676"/>
    </source>
</evidence>
<keyword evidence="6" id="KW-0808">Transferase</keyword>
<dbReference type="OrthoDB" id="414175at2759"/>
<evidence type="ECO:0000256" key="11">
    <source>
        <dbReference type="ARBA" id="ARBA00023136"/>
    </source>
</evidence>
<organism evidence="13 14">
    <name type="scientific">Phialocephala subalpina</name>
    <dbReference type="NCBI Taxonomy" id="576137"/>
    <lineage>
        <taxon>Eukaryota</taxon>
        <taxon>Fungi</taxon>
        <taxon>Dikarya</taxon>
        <taxon>Ascomycota</taxon>
        <taxon>Pezizomycotina</taxon>
        <taxon>Leotiomycetes</taxon>
        <taxon>Helotiales</taxon>
        <taxon>Mollisiaceae</taxon>
        <taxon>Phialocephala</taxon>
        <taxon>Phialocephala fortinii species complex</taxon>
    </lineage>
</organism>
<comment type="pathway">
    <text evidence="2">Protein modification; protein glycosylation.</text>
</comment>
<keyword evidence="8" id="KW-0547">Nucleotide-binding</keyword>
<evidence type="ECO:0000256" key="10">
    <source>
        <dbReference type="ARBA" id="ARBA00022989"/>
    </source>
</evidence>
<dbReference type="PANTHER" id="PTHR23033:SF40">
    <property type="entry name" value="APPLE DOMAIN-CONTAINING PROTEIN"/>
    <property type="match status" value="1"/>
</dbReference>
<keyword evidence="5" id="KW-0328">Glycosyltransferase</keyword>
<dbReference type="GO" id="GO:0000166">
    <property type="term" value="F:nucleotide binding"/>
    <property type="evidence" value="ECO:0007669"/>
    <property type="project" value="UniProtKB-KW"/>
</dbReference>
<evidence type="ECO:0000256" key="3">
    <source>
        <dbReference type="ARBA" id="ARBA00006462"/>
    </source>
</evidence>
<dbReference type="Proteomes" id="UP000184330">
    <property type="component" value="Unassembled WGS sequence"/>
</dbReference>
<keyword evidence="9" id="KW-0735">Signal-anchor</keyword>
<proteinExistence type="inferred from homology"/>
<keyword evidence="7" id="KW-0812">Transmembrane</keyword>
<gene>
    <name evidence="13" type="ORF">PAC_06815</name>
</gene>
<comment type="similarity">
    <text evidence="3">Belongs to the glycosyltransferase 31 family. Beta3-Gal-T subfamily.</text>
</comment>
<evidence type="ECO:0000313" key="14">
    <source>
        <dbReference type="Proteomes" id="UP000184330"/>
    </source>
</evidence>
<evidence type="ECO:0000256" key="4">
    <source>
        <dbReference type="ARBA" id="ARBA00012557"/>
    </source>
</evidence>
<evidence type="ECO:0000256" key="6">
    <source>
        <dbReference type="ARBA" id="ARBA00022679"/>
    </source>
</evidence>
<dbReference type="InterPro" id="IPR026050">
    <property type="entry name" value="C1GALT1/C1GALT1_chp1"/>
</dbReference>
<name>A0A1L7WVX3_9HELO</name>
<dbReference type="AlphaFoldDB" id="A0A1L7WVX3"/>
<evidence type="ECO:0000256" key="8">
    <source>
        <dbReference type="ARBA" id="ARBA00022741"/>
    </source>
</evidence>
<feature type="domain" description="Fringe-like glycosyltransferase" evidence="12">
    <location>
        <begin position="191"/>
        <end position="252"/>
    </location>
</feature>
<evidence type="ECO:0000256" key="9">
    <source>
        <dbReference type="ARBA" id="ARBA00022968"/>
    </source>
</evidence>
<evidence type="ECO:0000256" key="2">
    <source>
        <dbReference type="ARBA" id="ARBA00004922"/>
    </source>
</evidence>
<dbReference type="InterPro" id="IPR003378">
    <property type="entry name" value="Fringe-like_glycosylTrfase"/>
</dbReference>
<evidence type="ECO:0000256" key="7">
    <source>
        <dbReference type="ARBA" id="ARBA00022692"/>
    </source>
</evidence>
<dbReference type="STRING" id="576137.A0A1L7WVX3"/>
<evidence type="ECO:0000256" key="1">
    <source>
        <dbReference type="ARBA" id="ARBA00004606"/>
    </source>
</evidence>
<keyword evidence="14" id="KW-1185">Reference proteome</keyword>
<dbReference type="EC" id="2.4.1.122" evidence="4"/>
<dbReference type="Pfam" id="PF02434">
    <property type="entry name" value="Fringe"/>
    <property type="match status" value="1"/>
</dbReference>
<keyword evidence="10" id="KW-1133">Transmembrane helix</keyword>
<dbReference type="Gene3D" id="3.90.550.50">
    <property type="match status" value="1"/>
</dbReference>
<accession>A0A1L7WVX3</accession>
<reference evidence="13 14" key="1">
    <citation type="submission" date="2016-03" db="EMBL/GenBank/DDBJ databases">
        <authorList>
            <person name="Ploux O."/>
        </authorList>
    </citation>
    <scope>NUCLEOTIDE SEQUENCE [LARGE SCALE GENOMIC DNA]</scope>
    <source>
        <strain evidence="13 14">UAMH 11012</strain>
    </source>
</reference>
<dbReference type="GO" id="GO:0016020">
    <property type="term" value="C:membrane"/>
    <property type="evidence" value="ECO:0007669"/>
    <property type="project" value="UniProtKB-SubCell"/>
</dbReference>
<protein>
    <recommendedName>
        <fullName evidence="4">N-acetylgalactosaminide beta-1,3-galactosyltransferase</fullName>
        <ecNumber evidence="4">2.4.1.122</ecNumber>
    </recommendedName>
</protein>
<keyword evidence="11" id="KW-0472">Membrane</keyword>
<sequence length="451" mass="51321">MLPRLRLRGRLLLSIFILFFIVYILRPYDNPVILLIRWHASNIRYYYKSSFYPPGHPHHAASPLYNISSNDIGHIIKTGYATKDRLEAKLKAMDERWKSGNVVIAGDYGSYAERKLNGAMMEVHDVVAGLEKEGFGEGKGGGRMELLRRFRKATEDPEGIAGSEEILKDGWELDIMKHIPALELGFKHLLPKKWYLMTDDDTYIHLPSLTAILSTLDSTRPHYLGNAIGSYTLRFAHGGSGIIFSHSALSHIFSPHHMRLITSFKLKSLTADFGDKIIAELAMETGIYLNEEYSMHFNGESPWKSMIRKERFCSEVVGFHGMRDGEMDDTAVVLSGVEDKIRWWDLWWDFGKGNESIEDLGTGLRIGEGRRVRQGWDFVSRVDEHSNVFKIKTEIDCEKACDGYKECLSWKWERGKCWVVPWVRVGEKVGDAIVSGVNAKRLAILEKACGS</sequence>
<dbReference type="EMBL" id="FJOG01000009">
    <property type="protein sequence ID" value="CZR56926.1"/>
    <property type="molecule type" value="Genomic_DNA"/>
</dbReference>
<evidence type="ECO:0000313" key="13">
    <source>
        <dbReference type="EMBL" id="CZR56926.1"/>
    </source>
</evidence>
<dbReference type="PANTHER" id="PTHR23033">
    <property type="entry name" value="BETA1,3-GALACTOSYLTRANSFERASE"/>
    <property type="match status" value="1"/>
</dbReference>
<evidence type="ECO:0000259" key="12">
    <source>
        <dbReference type="Pfam" id="PF02434"/>
    </source>
</evidence>
<dbReference type="GO" id="GO:0016263">
    <property type="term" value="F:glycoprotein-N-acetylgalactosamine 3-beta-galactosyltransferase activity"/>
    <property type="evidence" value="ECO:0007669"/>
    <property type="project" value="UniProtKB-EC"/>
</dbReference>